<dbReference type="Proteomes" id="UP000199323">
    <property type="component" value="Unassembled WGS sequence"/>
</dbReference>
<dbReference type="AlphaFoldDB" id="A0A1I2H971"/>
<dbReference type="InterPro" id="IPR032710">
    <property type="entry name" value="NTF2-like_dom_sf"/>
</dbReference>
<evidence type="ECO:0000256" key="1">
    <source>
        <dbReference type="SAM" id="MobiDB-lite"/>
    </source>
</evidence>
<reference evidence="3 4" key="1">
    <citation type="submission" date="2016-10" db="EMBL/GenBank/DDBJ databases">
        <authorList>
            <person name="de Groot N.N."/>
        </authorList>
    </citation>
    <scope>NUCLEOTIDE SEQUENCE [LARGE SCALE GENOMIC DNA]</scope>
    <source>
        <strain evidence="3 4">CGMCC 4.3510</strain>
    </source>
</reference>
<dbReference type="CDD" id="cd00531">
    <property type="entry name" value="NTF2_like"/>
    <property type="match status" value="1"/>
</dbReference>
<evidence type="ECO:0000259" key="2">
    <source>
        <dbReference type="Pfam" id="PF13577"/>
    </source>
</evidence>
<evidence type="ECO:0000313" key="4">
    <source>
        <dbReference type="Proteomes" id="UP000199323"/>
    </source>
</evidence>
<feature type="domain" description="SnoaL-like" evidence="2">
    <location>
        <begin position="5"/>
        <end position="122"/>
    </location>
</feature>
<protein>
    <submittedName>
        <fullName evidence="3">SnoaL-like domain-containing protein</fullName>
    </submittedName>
</protein>
<sequence length="153" mass="15725">MPIDAQDRAAVTELVHLHGHLFDGGELDRLDALFTEDVVYDVSDLGGGELVGVAAVRDAALALGDRNPVAHHVTNVLLSELPDGSVRALSKGLGVYADGTCGSVTYDDRIIRGAHGWRISRRAVLARRVPLGGAASSGAVSGDGVSSDGASAD</sequence>
<dbReference type="SUPFAM" id="SSF54427">
    <property type="entry name" value="NTF2-like"/>
    <property type="match status" value="1"/>
</dbReference>
<dbReference type="RefSeq" id="WP_093714751.1">
    <property type="nucleotide sequence ID" value="NZ_FONG01000010.1"/>
</dbReference>
<dbReference type="Gene3D" id="3.10.450.50">
    <property type="match status" value="1"/>
</dbReference>
<gene>
    <name evidence="3" type="ORF">SAMN05216251_110176</name>
</gene>
<name>A0A1I2H971_9ACTN</name>
<dbReference type="STRING" id="380248.SAMN05216251_110176"/>
<dbReference type="InterPro" id="IPR037401">
    <property type="entry name" value="SnoaL-like"/>
</dbReference>
<keyword evidence="4" id="KW-1185">Reference proteome</keyword>
<feature type="region of interest" description="Disordered" evidence="1">
    <location>
        <begin position="134"/>
        <end position="153"/>
    </location>
</feature>
<dbReference type="OrthoDB" id="9180262at2"/>
<evidence type="ECO:0000313" key="3">
    <source>
        <dbReference type="EMBL" id="SFF26212.1"/>
    </source>
</evidence>
<dbReference type="EMBL" id="FONG01000010">
    <property type="protein sequence ID" value="SFF26212.1"/>
    <property type="molecule type" value="Genomic_DNA"/>
</dbReference>
<proteinExistence type="predicted"/>
<accession>A0A1I2H971</accession>
<organism evidence="3 4">
    <name type="scientific">Actinacidiphila alni</name>
    <dbReference type="NCBI Taxonomy" id="380248"/>
    <lineage>
        <taxon>Bacteria</taxon>
        <taxon>Bacillati</taxon>
        <taxon>Actinomycetota</taxon>
        <taxon>Actinomycetes</taxon>
        <taxon>Kitasatosporales</taxon>
        <taxon>Streptomycetaceae</taxon>
        <taxon>Actinacidiphila</taxon>
    </lineage>
</organism>
<dbReference type="Pfam" id="PF13577">
    <property type="entry name" value="SnoaL_4"/>
    <property type="match status" value="1"/>
</dbReference>